<feature type="compositionally biased region" description="Low complexity" evidence="1">
    <location>
        <begin position="612"/>
        <end position="622"/>
    </location>
</feature>
<feature type="region of interest" description="Disordered" evidence="1">
    <location>
        <begin position="420"/>
        <end position="442"/>
    </location>
</feature>
<name>A0AAV7P966_PLEWA</name>
<dbReference type="EMBL" id="JANPWB010000011">
    <property type="protein sequence ID" value="KAJ1124680.1"/>
    <property type="molecule type" value="Genomic_DNA"/>
</dbReference>
<feature type="region of interest" description="Disordered" evidence="1">
    <location>
        <begin position="158"/>
        <end position="179"/>
    </location>
</feature>
<feature type="region of interest" description="Disordered" evidence="1">
    <location>
        <begin position="604"/>
        <end position="628"/>
    </location>
</feature>
<feature type="region of interest" description="Disordered" evidence="1">
    <location>
        <begin position="663"/>
        <end position="684"/>
    </location>
</feature>
<feature type="region of interest" description="Disordered" evidence="1">
    <location>
        <begin position="118"/>
        <end position="137"/>
    </location>
</feature>
<feature type="region of interest" description="Disordered" evidence="1">
    <location>
        <begin position="464"/>
        <end position="487"/>
    </location>
</feature>
<comment type="caution">
    <text evidence="2">The sequence shown here is derived from an EMBL/GenBank/DDBJ whole genome shotgun (WGS) entry which is preliminary data.</text>
</comment>
<organism evidence="2 3">
    <name type="scientific">Pleurodeles waltl</name>
    <name type="common">Iberian ribbed newt</name>
    <dbReference type="NCBI Taxonomy" id="8319"/>
    <lineage>
        <taxon>Eukaryota</taxon>
        <taxon>Metazoa</taxon>
        <taxon>Chordata</taxon>
        <taxon>Craniata</taxon>
        <taxon>Vertebrata</taxon>
        <taxon>Euteleostomi</taxon>
        <taxon>Amphibia</taxon>
        <taxon>Batrachia</taxon>
        <taxon>Caudata</taxon>
        <taxon>Salamandroidea</taxon>
        <taxon>Salamandridae</taxon>
        <taxon>Pleurodelinae</taxon>
        <taxon>Pleurodeles</taxon>
    </lineage>
</organism>
<evidence type="ECO:0000313" key="2">
    <source>
        <dbReference type="EMBL" id="KAJ1124680.1"/>
    </source>
</evidence>
<feature type="compositionally biased region" description="Polar residues" evidence="1">
    <location>
        <begin position="1"/>
        <end position="10"/>
    </location>
</feature>
<feature type="compositionally biased region" description="Basic and acidic residues" evidence="1">
    <location>
        <begin position="118"/>
        <end position="133"/>
    </location>
</feature>
<feature type="region of interest" description="Disordered" evidence="1">
    <location>
        <begin position="1"/>
        <end position="63"/>
    </location>
</feature>
<proteinExistence type="predicted"/>
<reference evidence="2" key="1">
    <citation type="journal article" date="2022" name="bioRxiv">
        <title>Sequencing and chromosome-scale assembly of the giantPleurodeles waltlgenome.</title>
        <authorList>
            <person name="Brown T."/>
            <person name="Elewa A."/>
            <person name="Iarovenko S."/>
            <person name="Subramanian E."/>
            <person name="Araus A.J."/>
            <person name="Petzold A."/>
            <person name="Susuki M."/>
            <person name="Suzuki K.-i.T."/>
            <person name="Hayashi T."/>
            <person name="Toyoda A."/>
            <person name="Oliveira C."/>
            <person name="Osipova E."/>
            <person name="Leigh N.D."/>
            <person name="Simon A."/>
            <person name="Yun M.H."/>
        </authorList>
    </citation>
    <scope>NUCLEOTIDE SEQUENCE</scope>
    <source>
        <strain evidence="2">20211129_DDA</strain>
        <tissue evidence="2">Liver</tissue>
    </source>
</reference>
<dbReference type="AlphaFoldDB" id="A0AAV7P966"/>
<protein>
    <submittedName>
        <fullName evidence="2">Uncharacterized protein</fullName>
    </submittedName>
</protein>
<keyword evidence="3" id="KW-1185">Reference proteome</keyword>
<evidence type="ECO:0000313" key="3">
    <source>
        <dbReference type="Proteomes" id="UP001066276"/>
    </source>
</evidence>
<feature type="compositionally biased region" description="Low complexity" evidence="1">
    <location>
        <begin position="91"/>
        <end position="104"/>
    </location>
</feature>
<evidence type="ECO:0000256" key="1">
    <source>
        <dbReference type="SAM" id="MobiDB-lite"/>
    </source>
</evidence>
<accession>A0AAV7P966</accession>
<feature type="compositionally biased region" description="Basic and acidic residues" evidence="1">
    <location>
        <begin position="420"/>
        <end position="436"/>
    </location>
</feature>
<gene>
    <name evidence="2" type="ORF">NDU88_003129</name>
</gene>
<feature type="region of interest" description="Disordered" evidence="1">
    <location>
        <begin position="77"/>
        <end position="104"/>
    </location>
</feature>
<sequence>MDAQQANANADTHPGRSPRDPAVLPACWRQPGRTRSSSLKAGRTAAVQSLLPPLPPTPQFSVPGGIMWSEEVRRQRRNKWEEQKGRQAWRAPGSSAAPGNSAAYSIPPCLAERIQVKTEEEGKQEAGPKDPVPHSHTSLTSLGVAAVSSCRQVRTSVLHRSGPARASQDHRTSQARAGERSLAAENTLVDPMQPQLLQLRSYSRDLQQEQTASVGVGPRPSVTVVGGCRQERPRSPRKQPSWAYVRLAGTGWAALNKSLTDLTNATIFNTDKLNIQIQILQSLATTTMATDNNLDRLNSLIKRADAQVEADKELPTQGHHCHYSPILNKLQELPSIMSTIVVNLKQEAEEWRNGSQWTHDQPTPGTVNRPQMGVTNMATQPEACPEQTMGAITESPEKKNTHTRDEGPFLPVLSRKNKKQLREMHNKPSRGQETKAHPAHRKWCNNPLGGIWGKELNIKEELIKYPPPTKSSDNNALPPGPQDGYYPQRQQIEEGTVSVGSMNQGSLCNAAAPDRPSEPQSNCPQLYTLLQSVSSGSSLKISPITPWIASERNPGPSTSQGALPALTNPTEPHRSHVQIDKYAISTQATHPSAVREMTREQWNVPSPIDAPSSLLRSSRSTSKTIVRSPNSTCIEQAPTDAERMRITHVEITSALHTAKLHTTAPNPLQNSKDKGTHTLIFHPP</sequence>
<feature type="region of interest" description="Disordered" evidence="1">
    <location>
        <begin position="211"/>
        <end position="238"/>
    </location>
</feature>
<dbReference type="Proteomes" id="UP001066276">
    <property type="component" value="Chromosome 7"/>
</dbReference>